<dbReference type="AlphaFoldDB" id="A0A811UTG6"/>
<dbReference type="PROSITE" id="PS50071">
    <property type="entry name" value="HOMEOBOX_2"/>
    <property type="match status" value="1"/>
</dbReference>
<feature type="compositionally biased region" description="Pro residues" evidence="8">
    <location>
        <begin position="549"/>
        <end position="567"/>
    </location>
</feature>
<dbReference type="Gene3D" id="1.10.10.60">
    <property type="entry name" value="Homeodomain-like"/>
    <property type="match status" value="1"/>
</dbReference>
<reference evidence="10" key="1">
    <citation type="submission" date="2020-11" db="EMBL/GenBank/DDBJ databases">
        <authorList>
            <person name="Whitehead M."/>
        </authorList>
    </citation>
    <scope>NUCLEOTIDE SEQUENCE</scope>
    <source>
        <strain evidence="10">EGII</strain>
    </source>
</reference>
<feature type="DNA-binding region" description="Homeobox" evidence="7">
    <location>
        <begin position="304"/>
        <end position="366"/>
    </location>
</feature>
<dbReference type="InterPro" id="IPR003893">
    <property type="entry name" value="Iroquois_homeo"/>
</dbReference>
<evidence type="ECO:0000256" key="2">
    <source>
        <dbReference type="ARBA" id="ARBA00008446"/>
    </source>
</evidence>
<keyword evidence="4 7" id="KW-0371">Homeobox</keyword>
<dbReference type="SMART" id="SM00548">
    <property type="entry name" value="IRO"/>
    <property type="match status" value="1"/>
</dbReference>
<sequence>MGHSQIERRVALAVVCVKWRSSFRHVPDMHSVNFWLLNGVAQSAAAAAAMTANSIGSIVSGGAPSPLSGGGNDASLSPSGGSSSTTIGGITTAGPISPGAISQTSNNTNNNNNNNNSSNKNANSAGLSLLHSVSTANAIGLSLSLNADVSGSEGDVGLASIDSAAVAAAGANALNDGTAPCCENGRPIMTDPVSGQTVCSCQYDSARLALSSYTRMPGASASTGVGVGVGVYGTPYPSNEQNPYPSIGVDSSAFYSPLSNPYALKEGNAGSDMSAWTSASLQPTTGYYSYDPIAAYGYGSSYDLAARRKNATRESTATLKAWLSEHKKNPYPTKGEKIMLAIITKMTLTQVSTWFANARRRLKKENKMTWEPKNKTDDDDDAMLSDDEKEKDADELDKLNGSDGVGGVYGGASAMGGGDLRKDDSIVKSELLAKEDKMDGCALDEVKYGDMPALRSMGGVYNSPYAQHPSYHPYQQQAHASSYYQQQHQQQQQQQQHAASMSYGTLNPMNAADEYNASKNLLRAADCGIPLPASKPKIWSLADTVGCKTPPPPPPPPLANLPPPPPTTAAIQMATYQQQHQQQQQQQQSLLMQSRSQQYYQQMTPHLQQLSQLAPAHSSNMQPAHSSSSSSSSNNNSTSLSMTSGYVGALPYSRIPTAYAAVGNGSNSNNTINSSNNSFLNLSTSSSSSSTNPSGSIGSGSSHSSASTPPTMAHGPPLLTAQQYHQLQQQQQQQQRLGFAEIQPDTPPQTPPNMKLANGGSNASSGGASAALNQLARSGLMTMPAGSAASLCYGSSGNGIGGSAQSSYGAGNALSVGINYALAAARAEG</sequence>
<feature type="compositionally biased region" description="Low complexity" evidence="8">
    <location>
        <begin position="568"/>
        <end position="590"/>
    </location>
</feature>
<comment type="similarity">
    <text evidence="2">Belongs to the TALE/IRO homeobox family.</text>
</comment>
<feature type="region of interest" description="Disordered" evidence="8">
    <location>
        <begin position="66"/>
        <end position="123"/>
    </location>
</feature>
<dbReference type="GO" id="GO:0030182">
    <property type="term" value="P:neuron differentiation"/>
    <property type="evidence" value="ECO:0007669"/>
    <property type="project" value="TreeGrafter"/>
</dbReference>
<evidence type="ECO:0000256" key="8">
    <source>
        <dbReference type="SAM" id="MobiDB-lite"/>
    </source>
</evidence>
<keyword evidence="5" id="KW-0010">Activator</keyword>
<keyword evidence="11" id="KW-1185">Reference proteome</keyword>
<dbReference type="GO" id="GO:0042693">
    <property type="term" value="P:muscle cell fate commitment"/>
    <property type="evidence" value="ECO:0007669"/>
    <property type="project" value="UniProtKB-ARBA"/>
</dbReference>
<protein>
    <submittedName>
        <fullName evidence="10">(Mediterranean fruit fly) hypothetical protein</fullName>
    </submittedName>
</protein>
<organism evidence="10 11">
    <name type="scientific">Ceratitis capitata</name>
    <name type="common">Mediterranean fruit fly</name>
    <name type="synonym">Tephritis capitata</name>
    <dbReference type="NCBI Taxonomy" id="7213"/>
    <lineage>
        <taxon>Eukaryota</taxon>
        <taxon>Metazoa</taxon>
        <taxon>Ecdysozoa</taxon>
        <taxon>Arthropoda</taxon>
        <taxon>Hexapoda</taxon>
        <taxon>Insecta</taxon>
        <taxon>Pterygota</taxon>
        <taxon>Neoptera</taxon>
        <taxon>Endopterygota</taxon>
        <taxon>Diptera</taxon>
        <taxon>Brachycera</taxon>
        <taxon>Muscomorpha</taxon>
        <taxon>Tephritoidea</taxon>
        <taxon>Tephritidae</taxon>
        <taxon>Ceratitis</taxon>
        <taxon>Ceratitis</taxon>
    </lineage>
</organism>
<dbReference type="GO" id="GO:0005634">
    <property type="term" value="C:nucleus"/>
    <property type="evidence" value="ECO:0007669"/>
    <property type="project" value="UniProtKB-SubCell"/>
</dbReference>
<comment type="subcellular location">
    <subcellularLocation>
        <location evidence="1 7">Nucleus</location>
    </subcellularLocation>
</comment>
<evidence type="ECO:0000313" key="11">
    <source>
        <dbReference type="Proteomes" id="UP000606786"/>
    </source>
</evidence>
<evidence type="ECO:0000256" key="1">
    <source>
        <dbReference type="ARBA" id="ARBA00004123"/>
    </source>
</evidence>
<dbReference type="InterPro" id="IPR001356">
    <property type="entry name" value="HD"/>
</dbReference>
<evidence type="ECO:0000259" key="9">
    <source>
        <dbReference type="PROSITE" id="PS50071"/>
    </source>
</evidence>
<feature type="compositionally biased region" description="Gly residues" evidence="8">
    <location>
        <begin position="403"/>
        <end position="414"/>
    </location>
</feature>
<feature type="compositionally biased region" description="Low complexity" evidence="8">
    <location>
        <begin position="77"/>
        <end position="123"/>
    </location>
</feature>
<evidence type="ECO:0000256" key="3">
    <source>
        <dbReference type="ARBA" id="ARBA00023125"/>
    </source>
</evidence>
<name>A0A811UTG6_CERCA</name>
<feature type="compositionally biased region" description="Low complexity" evidence="8">
    <location>
        <begin position="474"/>
        <end position="500"/>
    </location>
</feature>
<accession>A0A811UTG6</accession>
<feature type="region of interest" description="Disordered" evidence="8">
    <location>
        <begin position="546"/>
        <end position="590"/>
    </location>
</feature>
<dbReference type="InterPro" id="IPR017970">
    <property type="entry name" value="Homeobox_CS"/>
</dbReference>
<dbReference type="InterPro" id="IPR009057">
    <property type="entry name" value="Homeodomain-like_sf"/>
</dbReference>
<gene>
    <name evidence="10" type="ORF">CCAP1982_LOCUS10756</name>
</gene>
<feature type="compositionally biased region" description="Low complexity" evidence="8">
    <location>
        <begin position="618"/>
        <end position="640"/>
    </location>
</feature>
<evidence type="ECO:0000313" key="10">
    <source>
        <dbReference type="EMBL" id="CAD7002260.1"/>
    </source>
</evidence>
<evidence type="ECO:0000256" key="4">
    <source>
        <dbReference type="ARBA" id="ARBA00023155"/>
    </source>
</evidence>
<dbReference type="GO" id="GO:0000981">
    <property type="term" value="F:DNA-binding transcription factor activity, RNA polymerase II-specific"/>
    <property type="evidence" value="ECO:0007669"/>
    <property type="project" value="InterPro"/>
</dbReference>
<evidence type="ECO:0000256" key="5">
    <source>
        <dbReference type="ARBA" id="ARBA00023159"/>
    </source>
</evidence>
<feature type="compositionally biased region" description="Low complexity" evidence="8">
    <location>
        <begin position="682"/>
        <end position="711"/>
    </location>
</feature>
<dbReference type="GO" id="GO:0048468">
    <property type="term" value="P:cell development"/>
    <property type="evidence" value="ECO:0007669"/>
    <property type="project" value="TreeGrafter"/>
</dbReference>
<comment type="caution">
    <text evidence="10">The sequence shown here is derived from an EMBL/GenBank/DDBJ whole genome shotgun (WGS) entry which is preliminary data.</text>
</comment>
<dbReference type="OrthoDB" id="5399138at2759"/>
<dbReference type="GO" id="GO:0045317">
    <property type="term" value="P:equator specification"/>
    <property type="evidence" value="ECO:0007669"/>
    <property type="project" value="UniProtKB-ARBA"/>
</dbReference>
<dbReference type="FunFam" id="1.10.10.60:FF:000003">
    <property type="entry name" value="Iroquois-class homeobox protein IRX"/>
    <property type="match status" value="1"/>
</dbReference>
<dbReference type="SUPFAM" id="SSF46689">
    <property type="entry name" value="Homeodomain-like"/>
    <property type="match status" value="1"/>
</dbReference>
<dbReference type="PANTHER" id="PTHR11211">
    <property type="entry name" value="IROQUOIS-CLASS HOMEODOMAIN PROTEIN IRX"/>
    <property type="match status" value="1"/>
</dbReference>
<feature type="compositionally biased region" description="Low complexity" evidence="8">
    <location>
        <begin position="756"/>
        <end position="768"/>
    </location>
</feature>
<keyword evidence="3 7" id="KW-0238">DNA-binding</keyword>
<feature type="region of interest" description="Disordered" evidence="8">
    <location>
        <begin position="682"/>
        <end position="717"/>
    </location>
</feature>
<dbReference type="GO" id="GO:0045926">
    <property type="term" value="P:negative regulation of growth"/>
    <property type="evidence" value="ECO:0007669"/>
    <property type="project" value="UniProtKB-ARBA"/>
</dbReference>
<evidence type="ECO:0000256" key="7">
    <source>
        <dbReference type="PROSITE-ProRule" id="PRU00108"/>
    </source>
</evidence>
<feature type="domain" description="Homeobox" evidence="9">
    <location>
        <begin position="302"/>
        <end position="365"/>
    </location>
</feature>
<feature type="compositionally biased region" description="Basic and acidic residues" evidence="8">
    <location>
        <begin position="366"/>
        <end position="376"/>
    </location>
</feature>
<proteinExistence type="inferred from homology"/>
<dbReference type="PANTHER" id="PTHR11211:SF46">
    <property type="entry name" value="HOMEOBOX PROTEIN ARAUCAN-RELATED"/>
    <property type="match status" value="1"/>
</dbReference>
<dbReference type="GO" id="GO:0007474">
    <property type="term" value="P:imaginal disc-derived wing vein specification"/>
    <property type="evidence" value="ECO:0007669"/>
    <property type="project" value="UniProtKB-ARBA"/>
</dbReference>
<keyword evidence="6 7" id="KW-0539">Nucleus</keyword>
<dbReference type="Pfam" id="PF05920">
    <property type="entry name" value="Homeobox_KN"/>
    <property type="match status" value="1"/>
</dbReference>
<feature type="region of interest" description="Disordered" evidence="8">
    <location>
        <begin position="467"/>
        <end position="500"/>
    </location>
</feature>
<feature type="region of interest" description="Disordered" evidence="8">
    <location>
        <begin position="614"/>
        <end position="640"/>
    </location>
</feature>
<dbReference type="SMART" id="SM00389">
    <property type="entry name" value="HOX"/>
    <property type="match status" value="1"/>
</dbReference>
<dbReference type="GO" id="GO:0000978">
    <property type="term" value="F:RNA polymerase II cis-regulatory region sequence-specific DNA binding"/>
    <property type="evidence" value="ECO:0007669"/>
    <property type="project" value="TreeGrafter"/>
</dbReference>
<dbReference type="EMBL" id="CAJHJT010000034">
    <property type="protein sequence ID" value="CAD7002260.1"/>
    <property type="molecule type" value="Genomic_DNA"/>
</dbReference>
<dbReference type="PROSITE" id="PS00027">
    <property type="entry name" value="HOMEOBOX_1"/>
    <property type="match status" value="1"/>
</dbReference>
<evidence type="ECO:0000256" key="6">
    <source>
        <dbReference type="ARBA" id="ARBA00023242"/>
    </source>
</evidence>
<feature type="region of interest" description="Disordered" evidence="8">
    <location>
        <begin position="742"/>
        <end position="768"/>
    </location>
</feature>
<dbReference type="Proteomes" id="UP000606786">
    <property type="component" value="Unassembled WGS sequence"/>
</dbReference>
<dbReference type="CDD" id="cd00086">
    <property type="entry name" value="homeodomain"/>
    <property type="match status" value="1"/>
</dbReference>
<feature type="compositionally biased region" description="Basic and acidic residues" evidence="8">
    <location>
        <begin position="386"/>
        <end position="400"/>
    </location>
</feature>
<feature type="region of interest" description="Disordered" evidence="8">
    <location>
        <begin position="366"/>
        <end position="414"/>
    </location>
</feature>
<dbReference type="InterPro" id="IPR008422">
    <property type="entry name" value="KN_HD"/>
</dbReference>